<proteinExistence type="predicted"/>
<dbReference type="InterPro" id="IPR004360">
    <property type="entry name" value="Glyas_Fos-R_dOase_dom"/>
</dbReference>
<dbReference type="Gene3D" id="3.10.180.10">
    <property type="entry name" value="2,3-Dihydroxybiphenyl 1,2-Dioxygenase, domain 1"/>
    <property type="match status" value="1"/>
</dbReference>
<dbReference type="Proteomes" id="UP001589750">
    <property type="component" value="Unassembled WGS sequence"/>
</dbReference>
<gene>
    <name evidence="2" type="ORF">ACFFRI_02965</name>
</gene>
<comment type="caution">
    <text evidence="2">The sequence shown here is derived from an EMBL/GenBank/DDBJ whole genome shotgun (WGS) entry which is preliminary data.</text>
</comment>
<dbReference type="SUPFAM" id="SSF54593">
    <property type="entry name" value="Glyoxalase/Bleomycin resistance protein/Dihydroxybiphenyl dioxygenase"/>
    <property type="match status" value="1"/>
</dbReference>
<evidence type="ECO:0000313" key="2">
    <source>
        <dbReference type="EMBL" id="MFB9311994.1"/>
    </source>
</evidence>
<dbReference type="EMBL" id="JBHMDG010000002">
    <property type="protein sequence ID" value="MFB9311994.1"/>
    <property type="molecule type" value="Genomic_DNA"/>
</dbReference>
<sequence>MADTTPLAPLQGIHHVRVTVTDIQRSKDFYSTVFGADPAIDATDKIDEEGATEDPKRFFGGCIFQVEGQLFGLRPVARTGDRFDSTRVGLDHVSFGVPTKADLAAAAQRLDAAGVVNGGVLSLEGSGMSILSFQDPDDINLELVAPEE</sequence>
<accession>A0ABV5K8L8</accession>
<dbReference type="PROSITE" id="PS51819">
    <property type="entry name" value="VOC"/>
    <property type="match status" value="1"/>
</dbReference>
<dbReference type="InterPro" id="IPR029068">
    <property type="entry name" value="Glyas_Bleomycin-R_OHBP_Dase"/>
</dbReference>
<keyword evidence="3" id="KW-1185">Reference proteome</keyword>
<dbReference type="InterPro" id="IPR037523">
    <property type="entry name" value="VOC_core"/>
</dbReference>
<name>A0ABV5K8L8_9ACTN</name>
<dbReference type="RefSeq" id="WP_140010809.1">
    <property type="nucleotide sequence ID" value="NZ_JBHMDG010000002.1"/>
</dbReference>
<protein>
    <submittedName>
        <fullName evidence="2">VOC family protein</fullName>
    </submittedName>
</protein>
<reference evidence="2 3" key="1">
    <citation type="submission" date="2024-09" db="EMBL/GenBank/DDBJ databases">
        <authorList>
            <person name="Sun Q."/>
            <person name="Mori K."/>
        </authorList>
    </citation>
    <scope>NUCLEOTIDE SEQUENCE [LARGE SCALE GENOMIC DNA]</scope>
    <source>
        <strain evidence="2 3">JCM 9626</strain>
    </source>
</reference>
<feature type="domain" description="VOC" evidence="1">
    <location>
        <begin position="12"/>
        <end position="146"/>
    </location>
</feature>
<organism evidence="2 3">
    <name type="scientific">Nocardioides plantarum</name>
    <dbReference type="NCBI Taxonomy" id="29299"/>
    <lineage>
        <taxon>Bacteria</taxon>
        <taxon>Bacillati</taxon>
        <taxon>Actinomycetota</taxon>
        <taxon>Actinomycetes</taxon>
        <taxon>Propionibacteriales</taxon>
        <taxon>Nocardioidaceae</taxon>
        <taxon>Nocardioides</taxon>
    </lineage>
</organism>
<evidence type="ECO:0000259" key="1">
    <source>
        <dbReference type="PROSITE" id="PS51819"/>
    </source>
</evidence>
<dbReference type="Pfam" id="PF00903">
    <property type="entry name" value="Glyoxalase"/>
    <property type="match status" value="1"/>
</dbReference>
<evidence type="ECO:0000313" key="3">
    <source>
        <dbReference type="Proteomes" id="UP001589750"/>
    </source>
</evidence>